<dbReference type="AlphaFoldDB" id="A0A8J5T6X9"/>
<accession>A0A8J5T6X9</accession>
<dbReference type="GO" id="GO:0016747">
    <property type="term" value="F:acyltransferase activity, transferring groups other than amino-acyl groups"/>
    <property type="evidence" value="ECO:0007669"/>
    <property type="project" value="UniProtKB-ARBA"/>
</dbReference>
<reference evidence="4" key="2">
    <citation type="submission" date="2021-02" db="EMBL/GenBank/DDBJ databases">
        <authorList>
            <person name="Kimball J.A."/>
            <person name="Haas M.W."/>
            <person name="Macchietto M."/>
            <person name="Kono T."/>
            <person name="Duquette J."/>
            <person name="Shao M."/>
        </authorList>
    </citation>
    <scope>NUCLEOTIDE SEQUENCE</scope>
    <source>
        <tissue evidence="4">Fresh leaf tissue</tissue>
    </source>
</reference>
<keyword evidence="1" id="KW-0808">Transferase</keyword>
<gene>
    <name evidence="4" type="ORF">GUJ93_ZPchr0006g43465</name>
</gene>
<evidence type="ECO:0000313" key="4">
    <source>
        <dbReference type="EMBL" id="KAG8070704.1"/>
    </source>
</evidence>
<feature type="region of interest" description="Disordered" evidence="3">
    <location>
        <begin position="30"/>
        <end position="76"/>
    </location>
</feature>
<dbReference type="Pfam" id="PF02458">
    <property type="entry name" value="Transferase"/>
    <property type="match status" value="1"/>
</dbReference>
<dbReference type="InterPro" id="IPR051504">
    <property type="entry name" value="Plant_metabolite_acyltrans"/>
</dbReference>
<feature type="compositionally biased region" description="Low complexity" evidence="3">
    <location>
        <begin position="30"/>
        <end position="44"/>
    </location>
</feature>
<evidence type="ECO:0000256" key="3">
    <source>
        <dbReference type="SAM" id="MobiDB-lite"/>
    </source>
</evidence>
<dbReference type="EMBL" id="JAAALK010000283">
    <property type="protein sequence ID" value="KAG8070704.1"/>
    <property type="molecule type" value="Genomic_DNA"/>
</dbReference>
<keyword evidence="2" id="KW-0012">Acyltransferase</keyword>
<evidence type="ECO:0000256" key="2">
    <source>
        <dbReference type="ARBA" id="ARBA00023315"/>
    </source>
</evidence>
<dbReference type="OrthoDB" id="1862401at2759"/>
<dbReference type="Proteomes" id="UP000729402">
    <property type="component" value="Unassembled WGS sequence"/>
</dbReference>
<comment type="caution">
    <text evidence="4">The sequence shown here is derived from an EMBL/GenBank/DDBJ whole genome shotgun (WGS) entry which is preliminary data.</text>
</comment>
<evidence type="ECO:0000256" key="1">
    <source>
        <dbReference type="ARBA" id="ARBA00022679"/>
    </source>
</evidence>
<evidence type="ECO:0000313" key="5">
    <source>
        <dbReference type="Proteomes" id="UP000729402"/>
    </source>
</evidence>
<organism evidence="4 5">
    <name type="scientific">Zizania palustris</name>
    <name type="common">Northern wild rice</name>
    <dbReference type="NCBI Taxonomy" id="103762"/>
    <lineage>
        <taxon>Eukaryota</taxon>
        <taxon>Viridiplantae</taxon>
        <taxon>Streptophyta</taxon>
        <taxon>Embryophyta</taxon>
        <taxon>Tracheophyta</taxon>
        <taxon>Spermatophyta</taxon>
        <taxon>Magnoliopsida</taxon>
        <taxon>Liliopsida</taxon>
        <taxon>Poales</taxon>
        <taxon>Poaceae</taxon>
        <taxon>BOP clade</taxon>
        <taxon>Oryzoideae</taxon>
        <taxon>Oryzeae</taxon>
        <taxon>Zizaniinae</taxon>
        <taxon>Zizania</taxon>
    </lineage>
</organism>
<sequence>MQSCRLAARNLVVLTTAWPREPCCCLRAAASPSASPCTTPPVTARAQRTSSTPGLQPAPASLRRLRRPLSAARSSTNGRTYTTILQRYCRPNKRSPKSKPPDVVGKLFATFTLSRENQQSIKDIWTGEAARRGMPPPRCTSIVVMLAVIWQCFHLATASSEAEPDRHSRIHLVVLVDLRMRLEPRVPDKYLANCVCGCFASAQKKELIAVGVDVQNSKLWFF</sequence>
<protein>
    <submittedName>
        <fullName evidence="4">Uncharacterized protein</fullName>
    </submittedName>
</protein>
<dbReference type="PANTHER" id="PTHR31625">
    <property type="match status" value="1"/>
</dbReference>
<feature type="compositionally biased region" description="Low complexity" evidence="3">
    <location>
        <begin position="57"/>
        <end position="75"/>
    </location>
</feature>
<proteinExistence type="predicted"/>
<name>A0A8J5T6X9_ZIZPA</name>
<keyword evidence="5" id="KW-1185">Reference proteome</keyword>
<reference evidence="4" key="1">
    <citation type="journal article" date="2021" name="bioRxiv">
        <title>Whole Genome Assembly and Annotation of Northern Wild Rice, Zizania palustris L., Supports a Whole Genome Duplication in the Zizania Genus.</title>
        <authorList>
            <person name="Haas M."/>
            <person name="Kono T."/>
            <person name="Macchietto M."/>
            <person name="Millas R."/>
            <person name="McGilp L."/>
            <person name="Shao M."/>
            <person name="Duquette J."/>
            <person name="Hirsch C.N."/>
            <person name="Kimball J."/>
        </authorList>
    </citation>
    <scope>NUCLEOTIDE SEQUENCE</scope>
    <source>
        <tissue evidence="4">Fresh leaf tissue</tissue>
    </source>
</reference>